<organism evidence="7 8">
    <name type="scientific">Neocallimastix californiae</name>
    <dbReference type="NCBI Taxonomy" id="1754190"/>
    <lineage>
        <taxon>Eukaryota</taxon>
        <taxon>Fungi</taxon>
        <taxon>Fungi incertae sedis</taxon>
        <taxon>Chytridiomycota</taxon>
        <taxon>Chytridiomycota incertae sedis</taxon>
        <taxon>Neocallimastigomycetes</taxon>
        <taxon>Neocallimastigales</taxon>
        <taxon>Neocallimastigaceae</taxon>
        <taxon>Neocallimastix</taxon>
    </lineage>
</organism>
<feature type="compositionally biased region" description="Basic and acidic residues" evidence="5">
    <location>
        <begin position="78"/>
        <end position="91"/>
    </location>
</feature>
<dbReference type="SUPFAM" id="SSF57903">
    <property type="entry name" value="FYVE/PHD zinc finger"/>
    <property type="match status" value="2"/>
</dbReference>
<protein>
    <recommendedName>
        <fullName evidence="6">PHD-type domain-containing protein</fullName>
    </recommendedName>
</protein>
<dbReference type="PROSITE" id="PS01359">
    <property type="entry name" value="ZF_PHD_1"/>
    <property type="match status" value="1"/>
</dbReference>
<dbReference type="STRING" id="1754190.A0A1Y2BCX0"/>
<feature type="compositionally biased region" description="Polar residues" evidence="5">
    <location>
        <begin position="118"/>
        <end position="127"/>
    </location>
</feature>
<feature type="compositionally biased region" description="Polar residues" evidence="5">
    <location>
        <begin position="404"/>
        <end position="429"/>
    </location>
</feature>
<reference evidence="7 8" key="1">
    <citation type="submission" date="2016-08" db="EMBL/GenBank/DDBJ databases">
        <title>A Parts List for Fungal Cellulosomes Revealed by Comparative Genomics.</title>
        <authorList>
            <consortium name="DOE Joint Genome Institute"/>
            <person name="Haitjema C.H."/>
            <person name="Gilmore S.P."/>
            <person name="Henske J.K."/>
            <person name="Solomon K.V."/>
            <person name="De Groot R."/>
            <person name="Kuo A."/>
            <person name="Mondo S.J."/>
            <person name="Salamov A.A."/>
            <person name="Labutti K."/>
            <person name="Zhao Z."/>
            <person name="Chiniquy J."/>
            <person name="Barry K."/>
            <person name="Brewer H.M."/>
            <person name="Purvine S.O."/>
            <person name="Wright A.T."/>
            <person name="Boxma B."/>
            <person name="Van Alen T."/>
            <person name="Hackstein J.H."/>
            <person name="Baker S.E."/>
            <person name="Grigoriev I.V."/>
            <person name="O'Malley M.A."/>
        </authorList>
    </citation>
    <scope>NUCLEOTIDE SEQUENCE [LARGE SCALE GENOMIC DNA]</scope>
    <source>
        <strain evidence="7 8">G1</strain>
    </source>
</reference>
<feature type="compositionally biased region" description="Basic and acidic residues" evidence="5">
    <location>
        <begin position="1"/>
        <end position="12"/>
    </location>
</feature>
<feature type="compositionally biased region" description="Polar residues" evidence="5">
    <location>
        <begin position="166"/>
        <end position="175"/>
    </location>
</feature>
<dbReference type="Gene3D" id="2.30.30.1150">
    <property type="match status" value="1"/>
</dbReference>
<keyword evidence="1" id="KW-0479">Metal-binding</keyword>
<dbReference type="SMART" id="SM00249">
    <property type="entry name" value="PHD"/>
    <property type="match status" value="2"/>
</dbReference>
<feature type="compositionally biased region" description="Basic residues" evidence="5">
    <location>
        <begin position="150"/>
        <end position="159"/>
    </location>
</feature>
<dbReference type="AlphaFoldDB" id="A0A1Y2BCX0"/>
<keyword evidence="3" id="KW-0862">Zinc</keyword>
<feature type="compositionally biased region" description="Basic and acidic residues" evidence="5">
    <location>
        <begin position="102"/>
        <end position="115"/>
    </location>
</feature>
<evidence type="ECO:0000256" key="2">
    <source>
        <dbReference type="ARBA" id="ARBA00022771"/>
    </source>
</evidence>
<dbReference type="PANTHER" id="PTHR47636:SF1">
    <property type="entry name" value="TRANSCRIPTIONAL REGULATORY PROTEIN RCO1"/>
    <property type="match status" value="1"/>
</dbReference>
<keyword evidence="2 4" id="KW-0863">Zinc-finger</keyword>
<dbReference type="InterPro" id="IPR013083">
    <property type="entry name" value="Znf_RING/FYVE/PHD"/>
</dbReference>
<evidence type="ECO:0000256" key="1">
    <source>
        <dbReference type="ARBA" id="ARBA00022723"/>
    </source>
</evidence>
<proteinExistence type="predicted"/>
<feature type="domain" description="PHD-type" evidence="6">
    <location>
        <begin position="464"/>
        <end position="514"/>
    </location>
</feature>
<name>A0A1Y2BCX0_9FUNG</name>
<comment type="caution">
    <text evidence="7">The sequence shown here is derived from an EMBL/GenBank/DDBJ whole genome shotgun (WGS) entry which is preliminary data.</text>
</comment>
<dbReference type="GO" id="GO:0032221">
    <property type="term" value="C:Rpd3S complex"/>
    <property type="evidence" value="ECO:0007669"/>
    <property type="project" value="TreeGrafter"/>
</dbReference>
<feature type="compositionally biased region" description="Basic residues" evidence="5">
    <location>
        <begin position="323"/>
        <end position="334"/>
    </location>
</feature>
<feature type="compositionally biased region" description="Basic and acidic residues" evidence="5">
    <location>
        <begin position="139"/>
        <end position="149"/>
    </location>
</feature>
<sequence>MLNKRASESDKQKTKKQRLNYDESDSQSVQSKEDNSEQENTPKRSTRLRSRTKSNDSKTKTNEISIKKITFVSSSVSEIKDDSKNKEENNDSNKITIPDLGRSLRKDKKQDKNDIDSDTSIASSVTSPRRGRKVSSKSDLSEAKSSKEKAKSKKSKSKMSSKSESTAVENTISEGNSEDVGEHIKLEEKIKPSRTIVVEIENKNNLVKQESITTISDVSDNSLQEIDATMNSVQTVSSVEKDDSIENIQKSDQSISNIKTKKLNIKIKNDNSNPKPNQFLTDKINNEIKDNNEDRNTTPTPHNNSSHRQNNKTPTPSSNHYNSRSHNKRKKKSLKKSEVSSSGRSVYIPAGLVNPFREKSHHQKVDERIKEDMNILRECIKSLSEINAKPLIENSETGTKKNENSQGTRRSLRRTSLANSHSTNRVSSPKTHHSPEQLTKLDSYNQGVLPFHALDDISKTEVNDDFCSICRQSTGCFLCCDSCPKSFHFDCINPPLDKSSIPEGIWECKECRAKKNVELLKDNPNDNIWTKLSKDLDRHNPKTFELPDWLVDEYENLTKNPVTGDYLDISQWKSIRISRNGTISQPSQSESYLKTIPICYKCGEGITKDHLVQCDYCDLSWHLDCLDPPLSSNPNINVILIGNANSNGIINKPNNNGNGHDNGNDHVYSKENIVIENHRIYGMKRKWMCPCHADWEMPKKRHKKSVIEVDIENLTEADFDSIEEFEAGRIDNDEDYNENSKNNIPSNQQQLSSDHTNTKDTNSKENNEVVKIKNENEINEVKRENSEEPYKPDKLHYSDNVKEIKKEINPLYVELDKNNINADAIQNEFINHVQNIKSTLRSYHSKVMNLPDQPIKYHSNIRSLYSNDDNKDLIPNIPEQDIEDWLSTVSSLQQDIARELSYRKSMKKFWENIRIEKLPDPPYDVYALRKKHLDKLEVLCKAALDPPYNQYVTSKNVTQLLDSKLLFNDDEKIKEKIMNESDELTLDQNNESSTTVGIISKDDPLFKQFLSWRKICKTILKPSSSII</sequence>
<dbReference type="Pfam" id="PF00628">
    <property type="entry name" value="PHD"/>
    <property type="match status" value="2"/>
</dbReference>
<feature type="compositionally biased region" description="Basic and acidic residues" evidence="5">
    <location>
        <begin position="756"/>
        <end position="767"/>
    </location>
</feature>
<feature type="region of interest" description="Disordered" evidence="5">
    <location>
        <begin position="1"/>
        <end position="186"/>
    </location>
</feature>
<dbReference type="InterPro" id="IPR052819">
    <property type="entry name" value="Chromatin_regulatory_protein"/>
</dbReference>
<keyword evidence="8" id="KW-1185">Reference proteome</keyword>
<dbReference type="OrthoDB" id="5876363at2759"/>
<feature type="region of interest" description="Disordered" evidence="5">
    <location>
        <begin position="289"/>
        <end position="343"/>
    </location>
</feature>
<evidence type="ECO:0000256" key="5">
    <source>
        <dbReference type="SAM" id="MobiDB-lite"/>
    </source>
</evidence>
<dbReference type="Gene3D" id="3.30.40.10">
    <property type="entry name" value="Zinc/RING finger domain, C3HC4 (zinc finger)"/>
    <property type="match status" value="1"/>
</dbReference>
<dbReference type="PANTHER" id="PTHR47636">
    <property type="entry name" value="TRANSCRIPTIONAL REGULATORY PROTEIN RCO1"/>
    <property type="match status" value="1"/>
</dbReference>
<evidence type="ECO:0000256" key="3">
    <source>
        <dbReference type="ARBA" id="ARBA00022833"/>
    </source>
</evidence>
<feature type="region of interest" description="Disordered" evidence="5">
    <location>
        <begin position="730"/>
        <end position="767"/>
    </location>
</feature>
<accession>A0A1Y2BCX0</accession>
<evidence type="ECO:0000259" key="6">
    <source>
        <dbReference type="PROSITE" id="PS50016"/>
    </source>
</evidence>
<dbReference type="InterPro" id="IPR019787">
    <property type="entry name" value="Znf_PHD-finger"/>
</dbReference>
<dbReference type="GO" id="GO:0008270">
    <property type="term" value="F:zinc ion binding"/>
    <property type="evidence" value="ECO:0007669"/>
    <property type="project" value="UniProtKB-KW"/>
</dbReference>
<dbReference type="CDD" id="cd15535">
    <property type="entry name" value="PHD1_Rco1"/>
    <property type="match status" value="1"/>
</dbReference>
<evidence type="ECO:0000256" key="4">
    <source>
        <dbReference type="PROSITE-ProRule" id="PRU00146"/>
    </source>
</evidence>
<gene>
    <name evidence="7" type="ORF">LY90DRAFT_73652</name>
</gene>
<feature type="region of interest" description="Disordered" evidence="5">
    <location>
        <begin position="391"/>
        <end position="436"/>
    </location>
</feature>
<dbReference type="GO" id="GO:0006357">
    <property type="term" value="P:regulation of transcription by RNA polymerase II"/>
    <property type="evidence" value="ECO:0007669"/>
    <property type="project" value="TreeGrafter"/>
</dbReference>
<evidence type="ECO:0000313" key="7">
    <source>
        <dbReference type="EMBL" id="ORY32669.1"/>
    </source>
</evidence>
<dbReference type="Proteomes" id="UP000193920">
    <property type="component" value="Unassembled WGS sequence"/>
</dbReference>
<dbReference type="InterPro" id="IPR019786">
    <property type="entry name" value="Zinc_finger_PHD-type_CS"/>
</dbReference>
<feature type="compositionally biased region" description="Polar residues" evidence="5">
    <location>
        <begin position="739"/>
        <end position="755"/>
    </location>
</feature>
<dbReference type="CDD" id="cd15534">
    <property type="entry name" value="PHD2_PHF12_Rco1"/>
    <property type="match status" value="1"/>
</dbReference>
<dbReference type="InterPro" id="IPR001965">
    <property type="entry name" value="Znf_PHD"/>
</dbReference>
<feature type="compositionally biased region" description="Polar residues" evidence="5">
    <location>
        <begin position="297"/>
        <end position="322"/>
    </location>
</feature>
<dbReference type="PROSITE" id="PS50016">
    <property type="entry name" value="ZF_PHD_2"/>
    <property type="match status" value="1"/>
</dbReference>
<evidence type="ECO:0000313" key="8">
    <source>
        <dbReference type="Proteomes" id="UP000193920"/>
    </source>
</evidence>
<dbReference type="EMBL" id="MCOG01000163">
    <property type="protein sequence ID" value="ORY32669.1"/>
    <property type="molecule type" value="Genomic_DNA"/>
</dbReference>
<dbReference type="InterPro" id="IPR011011">
    <property type="entry name" value="Znf_FYVE_PHD"/>
</dbReference>